<dbReference type="OrthoDB" id="266181at2759"/>
<feature type="compositionally biased region" description="Polar residues" evidence="2">
    <location>
        <begin position="168"/>
        <end position="177"/>
    </location>
</feature>
<feature type="coiled-coil region" evidence="1">
    <location>
        <begin position="754"/>
        <end position="823"/>
    </location>
</feature>
<feature type="region of interest" description="Disordered" evidence="2">
    <location>
        <begin position="614"/>
        <end position="646"/>
    </location>
</feature>
<dbReference type="KEGG" id="lmat:92511547"/>
<evidence type="ECO:0000256" key="2">
    <source>
        <dbReference type="SAM" id="MobiDB-lite"/>
    </source>
</evidence>
<evidence type="ECO:0000313" key="4">
    <source>
        <dbReference type="Proteomes" id="UP000673552"/>
    </source>
</evidence>
<dbReference type="RefSeq" id="XP_067176314.1">
    <property type="nucleotide sequence ID" value="XM_067319035.1"/>
</dbReference>
<reference evidence="4" key="1">
    <citation type="journal article" date="2021" name="Microbiol. Resour. Announc.">
        <title>LGAAP: Leishmaniinae Genome Assembly and Annotation Pipeline.</title>
        <authorList>
            <person name="Almutairi H."/>
            <person name="Urbaniak M.D."/>
            <person name="Bates M.D."/>
            <person name="Jariyapan N."/>
            <person name="Kwakye-Nuako G."/>
            <person name="Thomaz-Soccol V."/>
            <person name="Al-Salem W.S."/>
            <person name="Dillon R.J."/>
            <person name="Bates P.A."/>
            <person name="Gatherer D."/>
        </authorList>
    </citation>
    <scope>NUCLEOTIDE SEQUENCE [LARGE SCALE GENOMIC DNA]</scope>
</reference>
<gene>
    <name evidence="3" type="ORF">LSCM1_01421</name>
</gene>
<feature type="region of interest" description="Disordered" evidence="2">
    <location>
        <begin position="157"/>
        <end position="186"/>
    </location>
</feature>
<protein>
    <submittedName>
        <fullName evidence="3">Uncharacterized protein</fullName>
    </submittedName>
</protein>
<feature type="coiled-coil region" evidence="1">
    <location>
        <begin position="540"/>
        <end position="601"/>
    </location>
</feature>
<sequence length="1079" mass="116646">MPPRLATGALSSASIAPHRAVAFFTSADGSNCLVGLVASTPTMTQNDGTIAVLVQPRPLLLLDLQRAHDASRSGGLVTGQLVDASDPSVGGLITASIPSPKGANGSGSAASPLNLDSVDAVMTAEELREMRGHRDSLRDDLASSRARLEDIDELLRQHTRRESGGATAASTPVSLRTPSPMKAHLDPTRTNADEAAKAASAAEKRLLLARAGLRTVRPLAWIDLQRRRSGSSSELLVRLIETAAAPLHDRGCASFDDVVAQAASLPKRLAAVKSTNLTASDTQRALRFLKMSPAVAAVEKEHKTAAALYRWVGALTQAAQAQQRLKVAHEALSTATSQSPDAAWPPKATTRPPKNLGSGEVAALLKEHEDHMEYVRMAEDELAAIDALIAEAEALAALPHHSARDSPEGAKTIVPALAVPTSWVACALPEDEGPRLGAYSHQPRGKPIEFSSDASVMLSNVAKALPPPAMVATATPQDLVASGQNLAEVCRASSRSECNSSSYRDPGACQSTGSSQRSPRTSAAAPVGEGKGAHLSVSEVTAARQRAEAAEEKARLLEARLAAALQENPKEAEVQLLRDEVDGKRTELRRITEERDRLLQERCERSNRYVSNARRALANSARDDDTWQPGSGRYARQPSTPRDTVDRSVVEELEDQLAAAHQRISELLLEATEPRRRSPTLTASSAPLKVIKCERLPSAHGDHSHTSVPQSLSMGDIDSTPRSASNTPRQGSLRSVFGSQNRLLSAPAVTQEMYDDLQVRLHDVSTELETQRQEAHRLEEQLNDALHRRSEVEHMVSAQQRELEEVWERLEAAEARAEEQELRTQQRFLLPHTQSSPTQSQFLQLHIPALLPSSSLTANTHPSQTQQPLPASMSGPLPYLHPTPSVQDVSGGASALGATDAEMRSQVNEDAMTVATNVNTVYGSASRLSLDGYQQNPRTDGFPTFGGGAVAAAAASVADRSSLSRYSRGPSALQSRPVEQLSTIELRHEVHRLREEVERCQSRELRMAMELQALREKQKAERKRRRDARAARLQMLTRMQSSIADVVEQSTKELEAIPALLERSRAEAEALMAKRRMGR</sequence>
<feature type="region of interest" description="Disordered" evidence="2">
    <location>
        <begin position="697"/>
        <end position="735"/>
    </location>
</feature>
<proteinExistence type="predicted"/>
<dbReference type="GeneID" id="92511547"/>
<evidence type="ECO:0000313" key="3">
    <source>
        <dbReference type="EMBL" id="KAG5471340.1"/>
    </source>
</evidence>
<feature type="coiled-coil region" evidence="1">
    <location>
        <begin position="983"/>
        <end position="1031"/>
    </location>
</feature>
<feature type="compositionally biased region" description="Polar residues" evidence="2">
    <location>
        <begin position="720"/>
        <end position="735"/>
    </location>
</feature>
<feature type="region of interest" description="Disordered" evidence="2">
    <location>
        <begin position="334"/>
        <end position="357"/>
    </location>
</feature>
<reference evidence="4" key="2">
    <citation type="journal article" date="2021" name="Sci. Data">
        <title>Chromosome-scale genome sequencing, assembly and annotation of six genomes from subfamily Leishmaniinae.</title>
        <authorList>
            <person name="Almutairi H."/>
            <person name="Urbaniak M.D."/>
            <person name="Bates M.D."/>
            <person name="Jariyapan N."/>
            <person name="Kwakye-Nuako G."/>
            <person name="Thomaz Soccol V."/>
            <person name="Al-Salem W.S."/>
            <person name="Dillon R.J."/>
            <person name="Bates P.A."/>
            <person name="Gatherer D."/>
        </authorList>
    </citation>
    <scope>NUCLEOTIDE SEQUENCE [LARGE SCALE GENOMIC DNA]</scope>
</reference>
<feature type="compositionally biased region" description="Polar residues" evidence="2">
    <location>
        <begin position="509"/>
        <end position="521"/>
    </location>
</feature>
<evidence type="ECO:0000256" key="1">
    <source>
        <dbReference type="SAM" id="Coils"/>
    </source>
</evidence>
<dbReference type="SMR" id="A0A836H6K3"/>
<keyword evidence="4" id="KW-1185">Reference proteome</keyword>
<keyword evidence="1" id="KW-0175">Coiled coil</keyword>
<dbReference type="Proteomes" id="UP000673552">
    <property type="component" value="Unassembled WGS sequence"/>
</dbReference>
<feature type="region of interest" description="Disordered" evidence="2">
    <location>
        <begin position="495"/>
        <end position="535"/>
    </location>
</feature>
<accession>A0A836H6K3</accession>
<name>A0A836H6K3_9TRYP</name>
<comment type="caution">
    <text evidence="3">The sequence shown here is derived from an EMBL/GenBank/DDBJ whole genome shotgun (WGS) entry which is preliminary data.</text>
</comment>
<organism evidence="3 4">
    <name type="scientific">Leishmania martiniquensis</name>
    <dbReference type="NCBI Taxonomy" id="1580590"/>
    <lineage>
        <taxon>Eukaryota</taxon>
        <taxon>Discoba</taxon>
        <taxon>Euglenozoa</taxon>
        <taxon>Kinetoplastea</taxon>
        <taxon>Metakinetoplastina</taxon>
        <taxon>Trypanosomatida</taxon>
        <taxon>Trypanosomatidae</taxon>
        <taxon>Leishmaniinae</taxon>
        <taxon>Leishmania</taxon>
    </lineage>
</organism>
<dbReference type="EMBL" id="JAFEUZ010000031">
    <property type="protein sequence ID" value="KAG5471340.1"/>
    <property type="molecule type" value="Genomic_DNA"/>
</dbReference>
<dbReference type="AlphaFoldDB" id="A0A836H6K3"/>